<organism evidence="1 2">
    <name type="scientific">Glomerella acutata</name>
    <name type="common">Colletotrichum acutatum</name>
    <dbReference type="NCBI Taxonomy" id="27357"/>
    <lineage>
        <taxon>Eukaryota</taxon>
        <taxon>Fungi</taxon>
        <taxon>Dikarya</taxon>
        <taxon>Ascomycota</taxon>
        <taxon>Pezizomycotina</taxon>
        <taxon>Sordariomycetes</taxon>
        <taxon>Hypocreomycetidae</taxon>
        <taxon>Glomerellales</taxon>
        <taxon>Glomerellaceae</taxon>
        <taxon>Colletotrichum</taxon>
        <taxon>Colletotrichum acutatum species complex</taxon>
    </lineage>
</organism>
<dbReference type="EMBL" id="JAHMHS010000008">
    <property type="protein sequence ID" value="KAK1730203.1"/>
    <property type="molecule type" value="Genomic_DNA"/>
</dbReference>
<name>A0AAD8XMU2_GLOAC</name>
<dbReference type="GeneID" id="85391128"/>
<sequence>MCSSPHHGLPTPPLRLSLKALVPCLTDTYPLTFALVFDEVASNSWRGRPGTFKSRLNAKRAG</sequence>
<gene>
    <name evidence="1" type="ORF">BDZ83DRAFT_603486</name>
</gene>
<dbReference type="AlphaFoldDB" id="A0AAD8XMU2"/>
<reference evidence="1" key="1">
    <citation type="submission" date="2021-12" db="EMBL/GenBank/DDBJ databases">
        <title>Comparative genomics, transcriptomics and evolutionary studies reveal genomic signatures of adaptation to plant cell wall in hemibiotrophic fungi.</title>
        <authorList>
            <consortium name="DOE Joint Genome Institute"/>
            <person name="Baroncelli R."/>
            <person name="Diaz J.F."/>
            <person name="Benocci T."/>
            <person name="Peng M."/>
            <person name="Battaglia E."/>
            <person name="Haridas S."/>
            <person name="Andreopoulos W."/>
            <person name="Labutti K."/>
            <person name="Pangilinan J."/>
            <person name="Floch G.L."/>
            <person name="Makela M.R."/>
            <person name="Henrissat B."/>
            <person name="Grigoriev I.V."/>
            <person name="Crouch J.A."/>
            <person name="De Vries R.P."/>
            <person name="Sukno S.A."/>
            <person name="Thon M.R."/>
        </authorList>
    </citation>
    <scope>NUCLEOTIDE SEQUENCE</scope>
    <source>
        <strain evidence="1">CBS 112980</strain>
    </source>
</reference>
<proteinExistence type="predicted"/>
<evidence type="ECO:0000313" key="2">
    <source>
        <dbReference type="Proteomes" id="UP001244207"/>
    </source>
</evidence>
<keyword evidence="2" id="KW-1185">Reference proteome</keyword>
<accession>A0AAD8XMU2</accession>
<dbReference type="Proteomes" id="UP001244207">
    <property type="component" value="Unassembled WGS sequence"/>
</dbReference>
<protein>
    <submittedName>
        <fullName evidence="1">Uncharacterized protein</fullName>
    </submittedName>
</protein>
<comment type="caution">
    <text evidence="1">The sequence shown here is derived from an EMBL/GenBank/DDBJ whole genome shotgun (WGS) entry which is preliminary data.</text>
</comment>
<dbReference type="RefSeq" id="XP_060370258.1">
    <property type="nucleotide sequence ID" value="XM_060507229.1"/>
</dbReference>
<evidence type="ECO:0000313" key="1">
    <source>
        <dbReference type="EMBL" id="KAK1730203.1"/>
    </source>
</evidence>